<dbReference type="AlphaFoldDB" id="A0A1Y5P9V4"/>
<dbReference type="Gene3D" id="3.40.50.1820">
    <property type="entry name" value="alpha/beta hydrolase"/>
    <property type="match status" value="1"/>
</dbReference>
<protein>
    <submittedName>
        <fullName evidence="1">Uncharacterized protein</fullName>
    </submittedName>
</protein>
<dbReference type="EMBL" id="FLQS01000016">
    <property type="protein sequence ID" value="SBS75486.1"/>
    <property type="molecule type" value="Genomic_DNA"/>
</dbReference>
<dbReference type="InterPro" id="IPR029058">
    <property type="entry name" value="AB_hydrolase_fold"/>
</dbReference>
<proteinExistence type="predicted"/>
<name>A0A1Y5P9V4_9MYCO</name>
<dbReference type="SUPFAM" id="SSF53474">
    <property type="entry name" value="alpha/beta-Hydrolases"/>
    <property type="match status" value="1"/>
</dbReference>
<sequence>MAYSGADVEYLRSAATQFDSVASALEGTAKAVNSSVTGPWWGIDSDRFRSQWTGVAQPSVKAAVSALRDGAASLRRNAQEQEQVSNTAGARLGVAAPVGTAQLFAHIDNYNKVGDGVRIEKVLGADGKTRLIVYFQGMNTTDNRTLERNVPLLDGKTDPAVIARIREALKGSPDGAKTDIMLVGFSQGGIDAQNVAAQANGLGFHVTNLVTYGSPIVTPDLNGVQTVHLHGDTSEGVPDLVPASGSIVHSVNTEVPGVSLFTAIVGLANQFPSPDNSVFESRSDVPFRELSDTNYNHTLLYDDVAKDFDKSSDPRFTDVKASMQKFQGTVVDVSPSQ</sequence>
<evidence type="ECO:0000313" key="1">
    <source>
        <dbReference type="EMBL" id="SBS75486.1"/>
    </source>
</evidence>
<organism evidence="1">
    <name type="scientific">uncultured Mycobacterium sp</name>
    <dbReference type="NCBI Taxonomy" id="171292"/>
    <lineage>
        <taxon>Bacteria</taxon>
        <taxon>Bacillati</taxon>
        <taxon>Actinomycetota</taxon>
        <taxon>Actinomycetes</taxon>
        <taxon>Mycobacteriales</taxon>
        <taxon>Mycobacteriaceae</taxon>
        <taxon>Mycobacterium</taxon>
        <taxon>environmental samples</taxon>
    </lineage>
</organism>
<dbReference type="Gene3D" id="1.10.287.1060">
    <property type="entry name" value="ESAT-6-like"/>
    <property type="match status" value="1"/>
</dbReference>
<gene>
    <name evidence="1" type="ORF">MHPYR_230056</name>
</gene>
<accession>A0A1Y5P9V4</accession>
<reference evidence="1" key="1">
    <citation type="submission" date="2016-03" db="EMBL/GenBank/DDBJ databases">
        <authorList>
            <person name="Ploux O."/>
        </authorList>
    </citation>
    <scope>NUCLEOTIDE SEQUENCE</scope>
    <source>
        <strain evidence="1">UC10</strain>
    </source>
</reference>